<dbReference type="Proteomes" id="UP001209854">
    <property type="component" value="Unassembled WGS sequence"/>
</dbReference>
<sequence>MQDELNNLHQQVLAIFGQPVTITQDNQSINVTGIISRELIATGFNDNVLQQVTVVSLDKALPVKRGCLIESEGQRWVIDRPLKDDGHLIVWNLHEDRS</sequence>
<protein>
    <submittedName>
        <fullName evidence="1">Uncharacterized protein</fullName>
    </submittedName>
</protein>
<gene>
    <name evidence="1" type="ORF">NX722_03780</name>
</gene>
<dbReference type="EMBL" id="JAPFCC010000001">
    <property type="protein sequence ID" value="MCW7551771.1"/>
    <property type="molecule type" value="Genomic_DNA"/>
</dbReference>
<dbReference type="Pfam" id="PF05354">
    <property type="entry name" value="Phage_attach"/>
    <property type="match status" value="1"/>
</dbReference>
<dbReference type="Gene3D" id="2.40.10.180">
    <property type="entry name" value="Phage tail proteins"/>
    <property type="match status" value="1"/>
</dbReference>
<evidence type="ECO:0000313" key="1">
    <source>
        <dbReference type="EMBL" id="MCW7551771.1"/>
    </source>
</evidence>
<accession>A0ABT3MQX0</accession>
<name>A0ABT3MQX0_9GAMM</name>
<evidence type="ECO:0000313" key="2">
    <source>
        <dbReference type="Proteomes" id="UP001209854"/>
    </source>
</evidence>
<reference evidence="1 2" key="1">
    <citation type="submission" date="2022-10" db="EMBL/GenBank/DDBJ databases">
        <title>High-quality genome sequences of two octocoral-associated bacteria, Endozoicomonas euniceicola EF212 and Endozoicomonas gorgoniicola PS125.</title>
        <authorList>
            <person name="Chiou Y.-J."/>
            <person name="Chen Y.-H."/>
        </authorList>
    </citation>
    <scope>NUCLEOTIDE SEQUENCE [LARGE SCALE GENOMIC DNA]</scope>
    <source>
        <strain evidence="1 2">PS125</strain>
    </source>
</reference>
<dbReference type="InterPro" id="IPR053734">
    <property type="entry name" value="Phage_Head-Tail_Connect_sf"/>
</dbReference>
<dbReference type="RefSeq" id="WP_262566775.1">
    <property type="nucleotide sequence ID" value="NZ_JAPFCC010000001.1"/>
</dbReference>
<dbReference type="InterPro" id="IPR008018">
    <property type="entry name" value="Phage_tail_attach_FII"/>
</dbReference>
<comment type="caution">
    <text evidence="1">The sequence shown here is derived from an EMBL/GenBank/DDBJ whole genome shotgun (WGS) entry which is preliminary data.</text>
</comment>
<organism evidence="1 2">
    <name type="scientific">Endozoicomonas gorgoniicola</name>
    <dbReference type="NCBI Taxonomy" id="1234144"/>
    <lineage>
        <taxon>Bacteria</taxon>
        <taxon>Pseudomonadati</taxon>
        <taxon>Pseudomonadota</taxon>
        <taxon>Gammaproteobacteria</taxon>
        <taxon>Oceanospirillales</taxon>
        <taxon>Endozoicomonadaceae</taxon>
        <taxon>Endozoicomonas</taxon>
    </lineage>
</organism>
<proteinExistence type="predicted"/>
<keyword evidence="2" id="KW-1185">Reference proteome</keyword>